<dbReference type="Gene3D" id="3.40.50.1820">
    <property type="entry name" value="alpha/beta hydrolase"/>
    <property type="match status" value="1"/>
</dbReference>
<comment type="similarity">
    <text evidence="1">Belongs to the 'GDXG' lipolytic enzyme family.</text>
</comment>
<dbReference type="InterPro" id="IPR013094">
    <property type="entry name" value="AB_hydrolase_3"/>
</dbReference>
<organism evidence="4">
    <name type="scientific">uncultured organism</name>
    <dbReference type="NCBI Taxonomy" id="155900"/>
    <lineage>
        <taxon>unclassified sequences</taxon>
        <taxon>environmental samples</taxon>
    </lineage>
</organism>
<dbReference type="PROSITE" id="PS01174">
    <property type="entry name" value="LIPASE_GDXG_SER"/>
    <property type="match status" value="1"/>
</dbReference>
<protein>
    <recommendedName>
        <fullName evidence="3">Alpha/beta hydrolase fold-3 domain-containing protein</fullName>
    </recommendedName>
</protein>
<accession>A0A0G3FL25</accession>
<evidence type="ECO:0000256" key="2">
    <source>
        <dbReference type="ARBA" id="ARBA00022801"/>
    </source>
</evidence>
<dbReference type="SMR" id="A0A0G3FL25"/>
<feature type="domain" description="Alpha/beta hydrolase fold-3" evidence="3">
    <location>
        <begin position="83"/>
        <end position="289"/>
    </location>
</feature>
<dbReference type="Pfam" id="PF07859">
    <property type="entry name" value="Abhydrolase_3"/>
    <property type="match status" value="1"/>
</dbReference>
<dbReference type="ESTHER" id="9zzzz-a0a0g3fl25">
    <property type="family name" value="Hormone-sensitive_lipase_like"/>
</dbReference>
<evidence type="ECO:0000313" key="4">
    <source>
        <dbReference type="EMBL" id="AKJ87255.1"/>
    </source>
</evidence>
<dbReference type="GO" id="GO:0004806">
    <property type="term" value="F:triacylglycerol lipase activity"/>
    <property type="evidence" value="ECO:0007669"/>
    <property type="project" value="TreeGrafter"/>
</dbReference>
<dbReference type="InterPro" id="IPR002168">
    <property type="entry name" value="Lipase_GDXG_HIS_AS"/>
</dbReference>
<name>A0A0G3FL25_9ZZZZ</name>
<dbReference type="GO" id="GO:0019433">
    <property type="term" value="P:triglyceride catabolic process"/>
    <property type="evidence" value="ECO:0007669"/>
    <property type="project" value="TreeGrafter"/>
</dbReference>
<dbReference type="AlphaFoldDB" id="A0A0G3FL25"/>
<dbReference type="PANTHER" id="PTHR23025:SF4">
    <property type="entry name" value="ALPHA_BETA HYDROLASE FOLD-3 DOMAIN-CONTAINING PROTEIN"/>
    <property type="match status" value="1"/>
</dbReference>
<dbReference type="FunFam" id="3.40.50.1820:FF:000089">
    <property type="entry name" value="Alpha/beta hydrolase"/>
    <property type="match status" value="1"/>
</dbReference>
<dbReference type="GO" id="GO:0004771">
    <property type="term" value="F:sterol ester esterase activity"/>
    <property type="evidence" value="ECO:0007669"/>
    <property type="project" value="TreeGrafter"/>
</dbReference>
<dbReference type="SUPFAM" id="SSF53474">
    <property type="entry name" value="alpha/beta-Hydrolases"/>
    <property type="match status" value="1"/>
</dbReference>
<dbReference type="PANTHER" id="PTHR23025">
    <property type="entry name" value="TRIACYLGLYCEROL LIPASE"/>
    <property type="match status" value="1"/>
</dbReference>
<dbReference type="InterPro" id="IPR029058">
    <property type="entry name" value="AB_hydrolase_fold"/>
</dbReference>
<evidence type="ECO:0000256" key="1">
    <source>
        <dbReference type="ARBA" id="ARBA00010515"/>
    </source>
</evidence>
<sequence>MNIRLRLLLWYVNTLKPKSDITGMPAPKLREINRKELQKIGSIIDEPPCPMEQVEDITFPARDGASIICRHYTPKQGQAQQAILFFHGGGFVTRDLDSHDKACRRLAQVNGMQVFSIAYRLAPEHKFPVPVQDCHDAFNWLIIKAASFGVDANRIIVAGDSAGANLATVVNILARDAGGVQPWRQVLIYPTTDARLQHPSVETLCRDYFLTKKLMEWFVDHYKRTDEDIIDPLMSPLLHDDLSGLAPAYLCTADLDPLRDEGMAYAKRLEEAGVPTVFYNYENVIHGFLNMRRIMPRQNEQMHQDICEFLQEGS</sequence>
<dbReference type="InterPro" id="IPR033140">
    <property type="entry name" value="Lipase_GDXG_put_SER_AS"/>
</dbReference>
<reference evidence="4" key="1">
    <citation type="submission" date="2014-12" db="EMBL/GenBank/DDBJ databases">
        <title>Investigation of esterase diversity in environmental metagenomes.</title>
        <authorList>
            <person name="Popovic A."/>
            <person name="Tchigvintsev A."/>
            <person name="Nocek B."/>
            <person name="Hajighasemi M."/>
            <person name="Brown G."/>
            <person name="Xu X."/>
            <person name="Li H."/>
            <person name="Glinos J."/>
            <person name="Yim V."/>
            <person name="Pelletier E."/>
            <person name="Chernikova T.N."/>
            <person name="Golyshina O.V."/>
            <person name="Tran H."/>
            <person name="Le Paslier D."/>
            <person name="Yakimov M.M."/>
            <person name="Savchenko A."/>
            <person name="Golyshin P.N."/>
            <person name="Yakunin A.F."/>
        </authorList>
    </citation>
    <scope>NUCLEOTIDE SEQUENCE</scope>
</reference>
<evidence type="ECO:0000259" key="3">
    <source>
        <dbReference type="Pfam" id="PF07859"/>
    </source>
</evidence>
<dbReference type="PROSITE" id="PS01173">
    <property type="entry name" value="LIPASE_GDXG_HIS"/>
    <property type="match status" value="1"/>
</dbReference>
<keyword evidence="2" id="KW-0378">Hydrolase</keyword>
<proteinExistence type="inferred from homology"/>
<dbReference type="EMBL" id="KP347760">
    <property type="protein sequence ID" value="AKJ87255.1"/>
    <property type="molecule type" value="Genomic_DNA"/>
</dbReference>